<reference evidence="2 3" key="1">
    <citation type="submission" date="2020-08" db="EMBL/GenBank/DDBJ databases">
        <title>Sequencing the genomes of 1000 actinobacteria strains.</title>
        <authorList>
            <person name="Klenk H.-P."/>
        </authorList>
    </citation>
    <scope>NUCLEOTIDE SEQUENCE [LARGE SCALE GENOMIC DNA]</scope>
    <source>
        <strain evidence="2 3">DSM 44320</strain>
    </source>
</reference>
<proteinExistence type="predicted"/>
<feature type="transmembrane region" description="Helical" evidence="1">
    <location>
        <begin position="128"/>
        <end position="148"/>
    </location>
</feature>
<dbReference type="RefSeq" id="WP_183647638.1">
    <property type="nucleotide sequence ID" value="NZ_BAAAXX010000103.1"/>
</dbReference>
<protein>
    <submittedName>
        <fullName evidence="2">Uncharacterized protein</fullName>
    </submittedName>
</protein>
<sequence>MWATIGRVAAIYASLGALWWVAINATRTAARCGDWPCLYPTLGAYLVVTVVTLAAAVPLLRRVEVGAARRVALAAAAVLLAIRGFGEAVPASPSQVMEVVRAGLAFTVAGTAGAVLSAPGLAARWRVLGWLVVLALPVAGIALVWSRYGF</sequence>
<evidence type="ECO:0000313" key="2">
    <source>
        <dbReference type="EMBL" id="MBB3727278.1"/>
    </source>
</evidence>
<comment type="caution">
    <text evidence="2">The sequence shown here is derived from an EMBL/GenBank/DDBJ whole genome shotgun (WGS) entry which is preliminary data.</text>
</comment>
<feature type="transmembrane region" description="Helical" evidence="1">
    <location>
        <begin position="42"/>
        <end position="60"/>
    </location>
</feature>
<gene>
    <name evidence="2" type="ORF">FHR33_003138</name>
</gene>
<keyword evidence="1" id="KW-0472">Membrane</keyword>
<dbReference type="Proteomes" id="UP000579945">
    <property type="component" value="Unassembled WGS sequence"/>
</dbReference>
<feature type="transmembrane region" description="Helical" evidence="1">
    <location>
        <begin position="98"/>
        <end position="116"/>
    </location>
</feature>
<dbReference type="AlphaFoldDB" id="A0A7W5Y7G2"/>
<keyword evidence="3" id="KW-1185">Reference proteome</keyword>
<feature type="transmembrane region" description="Helical" evidence="1">
    <location>
        <begin position="67"/>
        <end position="86"/>
    </location>
</feature>
<dbReference type="EMBL" id="JACIBV010000001">
    <property type="protein sequence ID" value="MBB3727278.1"/>
    <property type="molecule type" value="Genomic_DNA"/>
</dbReference>
<name>A0A7W5Y7G2_9ACTN</name>
<evidence type="ECO:0000256" key="1">
    <source>
        <dbReference type="SAM" id="Phobius"/>
    </source>
</evidence>
<organism evidence="2 3">
    <name type="scientific">Nonomuraea dietziae</name>
    <dbReference type="NCBI Taxonomy" id="65515"/>
    <lineage>
        <taxon>Bacteria</taxon>
        <taxon>Bacillati</taxon>
        <taxon>Actinomycetota</taxon>
        <taxon>Actinomycetes</taxon>
        <taxon>Streptosporangiales</taxon>
        <taxon>Streptosporangiaceae</taxon>
        <taxon>Nonomuraea</taxon>
    </lineage>
</organism>
<dbReference type="GeneID" id="95389594"/>
<accession>A0A7W5Y7G2</accession>
<keyword evidence="1" id="KW-1133">Transmembrane helix</keyword>
<keyword evidence="1" id="KW-0812">Transmembrane</keyword>
<evidence type="ECO:0000313" key="3">
    <source>
        <dbReference type="Proteomes" id="UP000579945"/>
    </source>
</evidence>